<evidence type="ECO:0000313" key="1">
    <source>
        <dbReference type="EMBL" id="AFQ50913.1"/>
    </source>
</evidence>
<dbReference type="EMBL" id="CP003775">
    <property type="protein sequence ID" value="AFQ50913.1"/>
    <property type="molecule type" value="Genomic_DNA"/>
</dbReference>
<dbReference type="GO" id="GO:0006355">
    <property type="term" value="P:regulation of DNA-templated transcription"/>
    <property type="evidence" value="ECO:0007669"/>
    <property type="project" value="InterPro"/>
</dbReference>
<dbReference type="Gene3D" id="1.10.1220.10">
    <property type="entry name" value="Met repressor-like"/>
    <property type="match status" value="1"/>
</dbReference>
<accession>A0A9W3K7D9</accession>
<reference evidence="1 2" key="1">
    <citation type="journal article" date="2012" name="J. Bacteriol.">
        <title>Complete Genome Sequence of Burkholderia sp. Strain GG4, a Betaproteobacterium That Reduces 3-Oxo-N-Acylhomoserine Lactones and Produces Different N-Acylhomoserine Lactones.</title>
        <authorList>
            <person name="Hong K.W."/>
            <person name="Koh C.L."/>
            <person name="Sam C.K."/>
            <person name="Yin W.F."/>
            <person name="Chan K.G."/>
        </authorList>
    </citation>
    <scope>NUCLEOTIDE SEQUENCE [LARGE SCALE GENOMIC DNA]</scope>
    <source>
        <strain evidence="1 2">GG4</strain>
    </source>
</reference>
<evidence type="ECO:0008006" key="3">
    <source>
        <dbReference type="Google" id="ProtNLM"/>
    </source>
</evidence>
<dbReference type="Proteomes" id="UP000032866">
    <property type="component" value="Chromosome 2"/>
</dbReference>
<name>A0A9W3K7D9_BURCE</name>
<gene>
    <name evidence="1" type="ORF">GEM_4523</name>
</gene>
<dbReference type="RefSeq" id="WP_014899679.1">
    <property type="nucleotide sequence ID" value="NC_018514.1"/>
</dbReference>
<evidence type="ECO:0000313" key="2">
    <source>
        <dbReference type="Proteomes" id="UP000032866"/>
    </source>
</evidence>
<sequence>MSRILIDLSNGQLDELAAIVETEQRPRAAIIRDAIDAYIAQHKRSHADNVFGLWKDRVVDGLTYQEALRSEW</sequence>
<dbReference type="KEGG" id="bct:GEM_4523"/>
<organism evidence="1 2">
    <name type="scientific">Burkholderia cepacia GG4</name>
    <dbReference type="NCBI Taxonomy" id="1009846"/>
    <lineage>
        <taxon>Bacteria</taxon>
        <taxon>Pseudomonadati</taxon>
        <taxon>Pseudomonadota</taxon>
        <taxon>Betaproteobacteria</taxon>
        <taxon>Burkholderiales</taxon>
        <taxon>Burkholderiaceae</taxon>
        <taxon>Burkholderia</taxon>
        <taxon>Burkholderia cepacia complex</taxon>
    </lineage>
</organism>
<dbReference type="AlphaFoldDB" id="A0A9W3K7D9"/>
<proteinExistence type="predicted"/>
<protein>
    <recommendedName>
        <fullName evidence="3">CopG family transcriptional regulator</fullName>
    </recommendedName>
</protein>
<dbReference type="InterPro" id="IPR013321">
    <property type="entry name" value="Arc_rbn_hlx_hlx"/>
</dbReference>